<dbReference type="GO" id="GO:0016491">
    <property type="term" value="F:oxidoreductase activity"/>
    <property type="evidence" value="ECO:0007669"/>
    <property type="project" value="UniProtKB-KW"/>
</dbReference>
<evidence type="ECO:0000256" key="2">
    <source>
        <dbReference type="ARBA" id="ARBA00023002"/>
    </source>
</evidence>
<dbReference type="EMBL" id="JAESIY010000011">
    <property type="protein sequence ID" value="MBL3658193.1"/>
    <property type="molecule type" value="Genomic_DNA"/>
</dbReference>
<evidence type="ECO:0000256" key="1">
    <source>
        <dbReference type="ARBA" id="ARBA00006484"/>
    </source>
</evidence>
<dbReference type="Pfam" id="PF00106">
    <property type="entry name" value="adh_short"/>
    <property type="match status" value="1"/>
</dbReference>
<organism evidence="3 4">
    <name type="scientific">Fulvivirga sediminis</name>
    <dbReference type="NCBI Taxonomy" id="2803949"/>
    <lineage>
        <taxon>Bacteria</taxon>
        <taxon>Pseudomonadati</taxon>
        <taxon>Bacteroidota</taxon>
        <taxon>Cytophagia</taxon>
        <taxon>Cytophagales</taxon>
        <taxon>Fulvivirgaceae</taxon>
        <taxon>Fulvivirga</taxon>
    </lineage>
</organism>
<dbReference type="InterPro" id="IPR002347">
    <property type="entry name" value="SDR_fam"/>
</dbReference>
<gene>
    <name evidence="3" type="ORF">JL102_18720</name>
</gene>
<evidence type="ECO:0000313" key="4">
    <source>
        <dbReference type="Proteomes" id="UP000659388"/>
    </source>
</evidence>
<dbReference type="RefSeq" id="WP_202245986.1">
    <property type="nucleotide sequence ID" value="NZ_JAESIY010000011.1"/>
</dbReference>
<dbReference type="SUPFAM" id="SSF51735">
    <property type="entry name" value="NAD(P)-binding Rossmann-fold domains"/>
    <property type="match status" value="1"/>
</dbReference>
<sequence length="243" mass="26635">MQTVLILGGTSDIAYELAKTHIAKQDEVILASRNIANLEVIQSDLKIRYEGEVQVVKFDATDTSSHRSFFSGLPDSISVVYCLFGYLGDNDLAKTSWAEAQQIINSNYVGAVSILNIIAENFAKKREGVIVGVSSVAGVRGRQSNYMYGSAKAGFTAYLSGLRNSLYKDGVHVLTVLPGFMDTKMTAGMNLPKLLTASPENAAQKIAKAAQKKRNIVYVLGKWRYIMMIISSIPEPIFKKLKL</sequence>
<comment type="similarity">
    <text evidence="1">Belongs to the short-chain dehydrogenases/reductases (SDR) family.</text>
</comment>
<dbReference type="PRINTS" id="PR00081">
    <property type="entry name" value="GDHRDH"/>
</dbReference>
<keyword evidence="4" id="KW-1185">Reference proteome</keyword>
<dbReference type="PANTHER" id="PTHR44196:SF1">
    <property type="entry name" value="DEHYDROGENASE_REDUCTASE SDR FAMILY MEMBER 7B"/>
    <property type="match status" value="1"/>
</dbReference>
<dbReference type="Gene3D" id="3.40.50.720">
    <property type="entry name" value="NAD(P)-binding Rossmann-like Domain"/>
    <property type="match status" value="1"/>
</dbReference>
<dbReference type="Proteomes" id="UP000659388">
    <property type="component" value="Unassembled WGS sequence"/>
</dbReference>
<dbReference type="AlphaFoldDB" id="A0A937K0B4"/>
<comment type="caution">
    <text evidence="3">The sequence shown here is derived from an EMBL/GenBank/DDBJ whole genome shotgun (WGS) entry which is preliminary data.</text>
</comment>
<dbReference type="GO" id="GO:0016020">
    <property type="term" value="C:membrane"/>
    <property type="evidence" value="ECO:0007669"/>
    <property type="project" value="TreeGrafter"/>
</dbReference>
<keyword evidence="2" id="KW-0560">Oxidoreductase</keyword>
<evidence type="ECO:0000313" key="3">
    <source>
        <dbReference type="EMBL" id="MBL3658193.1"/>
    </source>
</evidence>
<dbReference type="NCBIfam" id="NF005489">
    <property type="entry name" value="PRK07102.1"/>
    <property type="match status" value="1"/>
</dbReference>
<reference evidence="3" key="1">
    <citation type="submission" date="2021-01" db="EMBL/GenBank/DDBJ databases">
        <title>Fulvivirga kasyanovii gen. nov., sp nov., a novel member of the phylum Bacteroidetes isolated from seawater in a mussel farm.</title>
        <authorList>
            <person name="Zhao L.-H."/>
            <person name="Wang Z.-J."/>
        </authorList>
    </citation>
    <scope>NUCLEOTIDE SEQUENCE</scope>
    <source>
        <strain evidence="3">2943</strain>
    </source>
</reference>
<name>A0A937K0B4_9BACT</name>
<accession>A0A937K0B4</accession>
<dbReference type="PANTHER" id="PTHR44196">
    <property type="entry name" value="DEHYDROGENASE/REDUCTASE SDR FAMILY MEMBER 7B"/>
    <property type="match status" value="1"/>
</dbReference>
<protein>
    <submittedName>
        <fullName evidence="3">SDR family oxidoreductase</fullName>
    </submittedName>
</protein>
<proteinExistence type="inferred from homology"/>
<dbReference type="InterPro" id="IPR036291">
    <property type="entry name" value="NAD(P)-bd_dom_sf"/>
</dbReference>